<feature type="compositionally biased region" description="Basic and acidic residues" evidence="2">
    <location>
        <begin position="848"/>
        <end position="859"/>
    </location>
</feature>
<keyword evidence="5" id="KW-1185">Reference proteome</keyword>
<gene>
    <name evidence="4" type="ORF">DVH24_018004</name>
</gene>
<feature type="compositionally biased region" description="Pro residues" evidence="2">
    <location>
        <begin position="715"/>
        <end position="729"/>
    </location>
</feature>
<feature type="region of interest" description="Disordered" evidence="2">
    <location>
        <begin position="834"/>
        <end position="859"/>
    </location>
</feature>
<dbReference type="PANTHER" id="PTHR12096">
    <property type="entry name" value="NUCLEAR PROTEIN SKIP-RELATED"/>
    <property type="match status" value="1"/>
</dbReference>
<feature type="compositionally biased region" description="Basic and acidic residues" evidence="2">
    <location>
        <begin position="881"/>
        <end position="900"/>
    </location>
</feature>
<feature type="compositionally biased region" description="Basic and acidic residues" evidence="2">
    <location>
        <begin position="1395"/>
        <end position="1464"/>
    </location>
</feature>
<dbReference type="STRING" id="3750.A0A498KK25"/>
<feature type="domain" description="SKI-interacting protein SKIP SNW" evidence="3">
    <location>
        <begin position="1220"/>
        <end position="1379"/>
    </location>
</feature>
<evidence type="ECO:0000313" key="4">
    <source>
        <dbReference type="EMBL" id="RXI05962.1"/>
    </source>
</evidence>
<feature type="domain" description="SKI-interacting protein SKIP SNW" evidence="3">
    <location>
        <begin position="670"/>
        <end position="829"/>
    </location>
</feature>
<feature type="region of interest" description="Disordered" evidence="2">
    <location>
        <begin position="1358"/>
        <end position="1464"/>
    </location>
</feature>
<feature type="compositionally biased region" description="Basic and acidic residues" evidence="2">
    <location>
        <begin position="286"/>
        <end position="353"/>
    </location>
</feature>
<feature type="region of interest" description="Disordered" evidence="2">
    <location>
        <begin position="1601"/>
        <end position="1641"/>
    </location>
</feature>
<feature type="region of interest" description="Disordered" evidence="2">
    <location>
        <begin position="699"/>
        <end position="743"/>
    </location>
</feature>
<feature type="compositionally biased region" description="Pro residues" evidence="2">
    <location>
        <begin position="178"/>
        <end position="192"/>
    </location>
</feature>
<comment type="similarity">
    <text evidence="1">Belongs to the SNW family.</text>
</comment>
<feature type="compositionally biased region" description="Basic and acidic residues" evidence="2">
    <location>
        <begin position="990"/>
        <end position="1010"/>
    </location>
</feature>
<feature type="region of interest" description="Disordered" evidence="2">
    <location>
        <begin position="1549"/>
        <end position="1574"/>
    </location>
</feature>
<feature type="compositionally biased region" description="Pro residues" evidence="2">
    <location>
        <begin position="1269"/>
        <end position="1280"/>
    </location>
</feature>
<evidence type="ECO:0000259" key="3">
    <source>
        <dbReference type="Pfam" id="PF02731"/>
    </source>
</evidence>
<dbReference type="GO" id="GO:0005681">
    <property type="term" value="C:spliceosomal complex"/>
    <property type="evidence" value="ECO:0007669"/>
    <property type="project" value="InterPro"/>
</dbReference>
<feature type="domain" description="SKI-interacting protein SKIP SNW" evidence="3">
    <location>
        <begin position="132"/>
        <end position="292"/>
    </location>
</feature>
<dbReference type="EMBL" id="RDQH01000328">
    <property type="protein sequence ID" value="RXI05962.1"/>
    <property type="molecule type" value="Genomic_DNA"/>
</dbReference>
<feature type="compositionally biased region" description="Basic and acidic residues" evidence="2">
    <location>
        <begin position="1358"/>
        <end position="1368"/>
    </location>
</feature>
<feature type="compositionally biased region" description="Basic and acidic residues" evidence="2">
    <location>
        <begin position="1549"/>
        <end position="1559"/>
    </location>
</feature>
<evidence type="ECO:0000256" key="1">
    <source>
        <dbReference type="ARBA" id="ARBA00010197"/>
    </source>
</evidence>
<dbReference type="InterPro" id="IPR004015">
    <property type="entry name" value="SKI-int_prot_SKIP_SNW-dom"/>
</dbReference>
<feature type="region of interest" description="Disordered" evidence="2">
    <location>
        <begin position="871"/>
        <end position="900"/>
    </location>
</feature>
<feature type="region of interest" description="Disordered" evidence="2">
    <location>
        <begin position="286"/>
        <end position="368"/>
    </location>
</feature>
<evidence type="ECO:0000256" key="2">
    <source>
        <dbReference type="SAM" id="MobiDB-lite"/>
    </source>
</evidence>
<feature type="region of interest" description="Disordered" evidence="2">
    <location>
        <begin position="436"/>
        <end position="459"/>
    </location>
</feature>
<accession>A0A498KK25</accession>
<organism evidence="4 5">
    <name type="scientific">Malus domestica</name>
    <name type="common">Apple</name>
    <name type="synonym">Pyrus malus</name>
    <dbReference type="NCBI Taxonomy" id="3750"/>
    <lineage>
        <taxon>Eukaryota</taxon>
        <taxon>Viridiplantae</taxon>
        <taxon>Streptophyta</taxon>
        <taxon>Embryophyta</taxon>
        <taxon>Tracheophyta</taxon>
        <taxon>Spermatophyta</taxon>
        <taxon>Magnoliopsida</taxon>
        <taxon>eudicotyledons</taxon>
        <taxon>Gunneridae</taxon>
        <taxon>Pentapetalae</taxon>
        <taxon>rosids</taxon>
        <taxon>fabids</taxon>
        <taxon>Rosales</taxon>
        <taxon>Rosaceae</taxon>
        <taxon>Amygdaloideae</taxon>
        <taxon>Maleae</taxon>
        <taxon>Malus</taxon>
    </lineage>
</organism>
<comment type="caution">
    <text evidence="4">The sequence shown here is derived from an EMBL/GenBank/DDBJ whole genome shotgun (WGS) entry which is preliminary data.</text>
</comment>
<dbReference type="InterPro" id="IPR017862">
    <property type="entry name" value="SKI-int_prot_SKIP"/>
</dbReference>
<name>A0A498KK25_MALDO</name>
<feature type="region of interest" description="Disordered" evidence="2">
    <location>
        <begin position="161"/>
        <end position="215"/>
    </location>
</feature>
<dbReference type="GO" id="GO:0000398">
    <property type="term" value="P:mRNA splicing, via spliceosome"/>
    <property type="evidence" value="ECO:0007669"/>
    <property type="project" value="InterPro"/>
</dbReference>
<sequence length="1641" mass="183912">MSALTLRRNIDFGNGGAFPEIHMPQYPLGMGRDKISKPGTKILPVTVDANGDIAYDVLVKQFENSKKIVYSQHKDLVPKILKDEDIDKDEKEEEELQEVTRAETKAAIEKTMNVLLSGAQPNNVPKQSSDLKYFKFMPSEKSGAFNSGAKERMIKMVEKPADPLEPPKFKHKRVPRPSGSPPVPVMHSPPRPVSAKDQKEWTKIPPCTSNWKNPKGYTIPLDKRLVADGRGLHDVLINDNFAKLAESLYVAEEKAREEIDAINQVKLELNKKEKEKKERELRELARKARSERAGMDADVPKETVEERQGRLEQTKIREEKHGERKTKRMLEAKDGAMGKKSKTTRDRDRDISEKVALGMPNVGGAGGGGGEVMYDHRLFNQEKGMDSGFATDDQHNVYDKGLIMSQPTISTLYRPTKDVDSKMYGGADEQLDKIRKTGGFKPDRGFGGTDERAAGQRDGPVEFERDVAEEADLFVIKTMAALKQSSASGDDRAATFYDHPNDPWGKQRYGGSAVAEERPAAAVVKHNPIPQYPKRKGFVPRKVEDFGDGGAFPEVHIAQHPLGMGRNMSKSGTSILPVSVHADGKIAYDALVKQNENSKKIVYSQYKDLVPKILKNEDEVMVEKDEDEELQKEVEETAAETRAALEKIVNAKLGAAQPNNVAKQSTDSKLIKYRSSQKSAAFNSGAKERMIKMVEMPVDPLEPPKFKHKRVPRPSGSPPLPVMHSPPRPVSEKDKKGWNIPPCVSNWKNPKGYTIPLDKRLAADGRGLQDVQVNYDNFDKFSEALYVAEKKAKEALAMRSKVHEEIIIKVKERKEQEFRELARKARFERIGGVSVSIDPSGKGGMETDMPKETREEREGRLERNKIRKEMHVERERKRRLEAKDGATGKKSRVTTDRDRDVSEKVALGMANVGGAGGGGGEVMYDHRLFNQEKGMDSGFATDDQYNIYDKGLFAAQPVLSTLYRPKKDVDSEMYGGADEQLDKIMKTDRFKPDKGFEGTAERASERRDGPVESEADIFGLDRLMTKMKNKGEKPTDKELIPPPAATTTTYYDHSNDPWFKQRFSSAEAERSAAVVKPNPVPQYLKRQGFVPRKVEDFGEGGAFPEIHIAQYPLGMGRDKLSKPGTKILPVSVDANGEIAYDAIVKQNENSRKIVYSQHKDIVPKILKDAEEEMEEDEDEEEQKVIEETTAETKAALEKIVNVRLSAAQPKNVAKQSSESQYIKYKPSQKSEAFNSGAKERIIMMNEMPVDPLEPPKFKHKRVPRASGSPPVPVMHSPPRPVTVKDQQDWKIPPCISNWKNPKGYTIPLDKRLAADGRGLQDVQINDNFAKLSESLYVAEQKAREAVAMRSKVQKEMLMKEKEKKEQELRALAQKARSERTGAAPPAAVPMASDRTAMDTDMRGDYGRPTREKEMDYPKGTREKEEERIGRDKIREERRKERERERRLEAKDVAVGKKSKITRDRDRDISEKVALGMASAGAGKGGEVMYDQRLFNQEKGMDSGFATDDQYNVYDKGLFTAQPTLSTLYRPKKDVDGEMYGGADEQLDKIMKTDRFKPDRGFGGAAERAGPRDRPVEFEKDAVEEADPFGLDQFLTEVKKGGKKALDKVGTGGTMRASGGSSMRDDYEGGSSRTRIGFERGR</sequence>
<evidence type="ECO:0000313" key="5">
    <source>
        <dbReference type="Proteomes" id="UP000290289"/>
    </source>
</evidence>
<feature type="region of interest" description="Disordered" evidence="2">
    <location>
        <begin position="990"/>
        <end position="1012"/>
    </location>
</feature>
<protein>
    <recommendedName>
        <fullName evidence="3">SKI-interacting protein SKIP SNW domain-containing protein</fullName>
    </recommendedName>
</protein>
<dbReference type="Pfam" id="PF02731">
    <property type="entry name" value="SKIP_SNW"/>
    <property type="match status" value="3"/>
</dbReference>
<dbReference type="Proteomes" id="UP000290289">
    <property type="component" value="Chromosome 2"/>
</dbReference>
<feature type="region of interest" description="Disordered" evidence="2">
    <location>
        <begin position="1249"/>
        <end position="1288"/>
    </location>
</feature>
<proteinExistence type="inferred from homology"/>
<reference evidence="4 5" key="1">
    <citation type="submission" date="2018-10" db="EMBL/GenBank/DDBJ databases">
        <title>A high-quality apple genome assembly.</title>
        <authorList>
            <person name="Hu J."/>
        </authorList>
    </citation>
    <scope>NUCLEOTIDE SEQUENCE [LARGE SCALE GENOMIC DNA]</scope>
    <source>
        <strain evidence="5">cv. HFTH1</strain>
        <tissue evidence="4">Young leaf</tissue>
    </source>
</reference>